<dbReference type="EMBL" id="SMBX01000010">
    <property type="protein sequence ID" value="TCU93876.1"/>
    <property type="molecule type" value="Genomic_DNA"/>
</dbReference>
<name>A0A4R3UPZ8_9BURK</name>
<comment type="caution">
    <text evidence="1">The sequence shown here is derived from an EMBL/GenBank/DDBJ whole genome shotgun (WGS) entry which is preliminary data.</text>
</comment>
<dbReference type="Proteomes" id="UP000294692">
    <property type="component" value="Unassembled WGS sequence"/>
</dbReference>
<proteinExistence type="predicted"/>
<keyword evidence="2" id="KW-1185">Reference proteome</keyword>
<evidence type="ECO:0000313" key="1">
    <source>
        <dbReference type="EMBL" id="TCU93876.1"/>
    </source>
</evidence>
<reference evidence="1 2" key="1">
    <citation type="submission" date="2019-03" db="EMBL/GenBank/DDBJ databases">
        <title>Genomic Encyclopedia of Type Strains, Phase IV (KMG-IV): sequencing the most valuable type-strain genomes for metagenomic binning, comparative biology and taxonomic classification.</title>
        <authorList>
            <person name="Goeker M."/>
        </authorList>
    </citation>
    <scope>NUCLEOTIDE SEQUENCE [LARGE SCALE GENOMIC DNA]</scope>
    <source>
        <strain evidence="1 2">DSM 100048</strain>
    </source>
</reference>
<sequence>MFDAFHRKRRLMSHTTSSVSAALPVFRYGSAVWRNAVFRLAEPSAVDSIPDQPAVDGAAGKPAANDYDSPWKDALEQFFEPAMALLMPELHARVDWSKPVAFLDKEFQALSHHLPAGRQVVDKLTRVSGLDGSLMFILVHIEVQGGAARLSLLRRMAERMAFYAFRIRDGFRPDSANGNLALFSMAVLTNSHRGPPVLTRAWEFLGCASTFQCPVVHLGNGGSAGRNWKPWRERIHLPLSSWRSCWRTGTREGIGSFRKPGWFGCYTSTTTPATLYFPYCV</sequence>
<organism evidence="1 2">
    <name type="scientific">Paracandidimonas soli</name>
    <dbReference type="NCBI Taxonomy" id="1917182"/>
    <lineage>
        <taxon>Bacteria</taxon>
        <taxon>Pseudomonadati</taxon>
        <taxon>Pseudomonadota</taxon>
        <taxon>Betaproteobacteria</taxon>
        <taxon>Burkholderiales</taxon>
        <taxon>Alcaligenaceae</taxon>
        <taxon>Paracandidimonas</taxon>
    </lineage>
</organism>
<dbReference type="AlphaFoldDB" id="A0A4R3UPZ8"/>
<accession>A0A4R3UPZ8</accession>
<gene>
    <name evidence="1" type="ORF">EV686_11043</name>
</gene>
<protein>
    <submittedName>
        <fullName evidence="1">Uncharacterized protein</fullName>
    </submittedName>
</protein>
<evidence type="ECO:0000313" key="2">
    <source>
        <dbReference type="Proteomes" id="UP000294692"/>
    </source>
</evidence>
<dbReference type="RefSeq" id="WP_377747826.1">
    <property type="nucleotide sequence ID" value="NZ_JBHRVM010000001.1"/>
</dbReference>